<keyword evidence="2" id="KW-0378">Hydrolase</keyword>
<organism evidence="4 5">
    <name type="scientific">Chitinophaga nivalis</name>
    <dbReference type="NCBI Taxonomy" id="2991709"/>
    <lineage>
        <taxon>Bacteria</taxon>
        <taxon>Pseudomonadati</taxon>
        <taxon>Bacteroidota</taxon>
        <taxon>Chitinophagia</taxon>
        <taxon>Chitinophagales</taxon>
        <taxon>Chitinophagaceae</taxon>
        <taxon>Chitinophaga</taxon>
    </lineage>
</organism>
<dbReference type="Pfam" id="PF16347">
    <property type="entry name" value="SGSH_C"/>
    <property type="match status" value="1"/>
</dbReference>
<keyword evidence="5" id="KW-1185">Reference proteome</keyword>
<proteinExistence type="inferred from homology"/>
<comment type="similarity">
    <text evidence="1">Belongs to the sulfatase family.</text>
</comment>
<dbReference type="InterPro" id="IPR002591">
    <property type="entry name" value="Phosphodiest/P_Trfase"/>
</dbReference>
<evidence type="ECO:0000313" key="5">
    <source>
        <dbReference type="Proteomes" id="UP001207742"/>
    </source>
</evidence>
<accession>A0ABT3IHW1</accession>
<reference evidence="4 5" key="1">
    <citation type="submission" date="2022-10" db="EMBL/GenBank/DDBJ databases">
        <title>Chitinophaga nivalis PC15 sp. nov., isolated from Pyeongchang county, South Korea.</title>
        <authorList>
            <person name="Trinh H.N."/>
        </authorList>
    </citation>
    <scope>NUCLEOTIDE SEQUENCE [LARGE SCALE GENOMIC DNA]</scope>
    <source>
        <strain evidence="4 5">PC14</strain>
    </source>
</reference>
<dbReference type="PROSITE" id="PS00149">
    <property type="entry name" value="SULFATASE_2"/>
    <property type="match status" value="1"/>
</dbReference>
<dbReference type="Proteomes" id="UP001207742">
    <property type="component" value="Unassembled WGS sequence"/>
</dbReference>
<evidence type="ECO:0000259" key="3">
    <source>
        <dbReference type="Pfam" id="PF16347"/>
    </source>
</evidence>
<protein>
    <submittedName>
        <fullName evidence="4">Sulfatase</fullName>
    </submittedName>
</protein>
<dbReference type="SUPFAM" id="SSF53649">
    <property type="entry name" value="Alkaline phosphatase-like"/>
    <property type="match status" value="1"/>
</dbReference>
<dbReference type="CDD" id="cd16031">
    <property type="entry name" value="G6S_like"/>
    <property type="match status" value="1"/>
</dbReference>
<evidence type="ECO:0000256" key="1">
    <source>
        <dbReference type="ARBA" id="ARBA00008779"/>
    </source>
</evidence>
<dbReference type="InterPro" id="IPR032506">
    <property type="entry name" value="SGSH_C"/>
</dbReference>
<dbReference type="InterPro" id="IPR024607">
    <property type="entry name" value="Sulfatase_CS"/>
</dbReference>
<dbReference type="Pfam" id="PF01663">
    <property type="entry name" value="Phosphodiest"/>
    <property type="match status" value="1"/>
</dbReference>
<name>A0ABT3IHW1_9BACT</name>
<dbReference type="EMBL" id="JAPDNS010000001">
    <property type="protein sequence ID" value="MCW3483553.1"/>
    <property type="molecule type" value="Genomic_DNA"/>
</dbReference>
<dbReference type="PANTHER" id="PTHR43108">
    <property type="entry name" value="N-ACETYLGLUCOSAMINE-6-SULFATASE FAMILY MEMBER"/>
    <property type="match status" value="1"/>
</dbReference>
<dbReference type="InterPro" id="IPR017850">
    <property type="entry name" value="Alkaline_phosphatase_core_sf"/>
</dbReference>
<dbReference type="PROSITE" id="PS00523">
    <property type="entry name" value="SULFATASE_1"/>
    <property type="match status" value="1"/>
</dbReference>
<dbReference type="Gene3D" id="3.40.720.10">
    <property type="entry name" value="Alkaline Phosphatase, subunit A"/>
    <property type="match status" value="1"/>
</dbReference>
<evidence type="ECO:0000256" key="2">
    <source>
        <dbReference type="ARBA" id="ARBA00022801"/>
    </source>
</evidence>
<comment type="caution">
    <text evidence="4">The sequence shown here is derived from an EMBL/GenBank/DDBJ whole genome shotgun (WGS) entry which is preliminary data.</text>
</comment>
<feature type="domain" description="N-sulphoglucosamine sulphohydrolase C-terminal" evidence="3">
    <location>
        <begin position="343"/>
        <end position="496"/>
    </location>
</feature>
<dbReference type="PANTHER" id="PTHR43108:SF6">
    <property type="entry name" value="N-SULPHOGLUCOSAMINE SULPHOHYDROLASE"/>
    <property type="match status" value="1"/>
</dbReference>
<dbReference type="RefSeq" id="WP_264729003.1">
    <property type="nucleotide sequence ID" value="NZ_JAPDNR010000001.1"/>
</dbReference>
<evidence type="ECO:0000313" key="4">
    <source>
        <dbReference type="EMBL" id="MCW3483553.1"/>
    </source>
</evidence>
<gene>
    <name evidence="4" type="ORF">OL497_06595</name>
</gene>
<sequence length="516" mass="59453">MQHIIRYFTAIGSLLLLLTTPGYGQQKRPNIIFIFSDDHAWQSISAYGSKLAQTPNIDRIARQGALFKQALVTNSICGPSRATLLTGKYSHVNGYTLNERKFDVQQPLFPRILQQNGYQTAWIGKWHLGSLPQGFDYWRILNNQGQYFNPEIISPQDTTVMEGYVTNLITQLSTGWLQQRDTSKPFFLVVGEKATHREWLPDLPDLGAYDNQTFPLPPNFHDDYKNRVAAQDQDMTIAKTMRLKEDLKVHANYDKGIYGRFTPAQRQAYTAYYEQQVSRSFDSLHLSGAALLEWKYQRYLKDYLATARSLDRNIGQLLDYLDKNGLAENTVVVYASDQGFYLGEHGWFDKRFMYEESLRTPFMIKYPGVVKPGTQVNQLMLNIDWAPTFLQIAGVKVPADIQGTSFLPLLQTGGKKVAWRKAAYYHYYEFPEPHHVYPHFGIRTEQHTLVYFYGPTHAWELYDLKKDPQQVSNIYGTKGTEQLTISLKQELKKLMVQYQDTAALRILETNETRAGK</sequence>